<dbReference type="OrthoDB" id="1071691at2759"/>
<dbReference type="InterPro" id="IPR036047">
    <property type="entry name" value="F-box-like_dom_sf"/>
</dbReference>
<dbReference type="Proteomes" id="UP000030689">
    <property type="component" value="Unassembled WGS sequence"/>
</dbReference>
<dbReference type="AlphaFoldDB" id="V4LP23"/>
<dbReference type="SUPFAM" id="SSF81383">
    <property type="entry name" value="F-box domain"/>
    <property type="match status" value="1"/>
</dbReference>
<dbReference type="Pfam" id="PF08387">
    <property type="entry name" value="FBD"/>
    <property type="match status" value="1"/>
</dbReference>
<evidence type="ECO:0000259" key="1">
    <source>
        <dbReference type="PROSITE" id="PS50181"/>
    </source>
</evidence>
<reference evidence="2 3" key="1">
    <citation type="journal article" date="2013" name="Front. Plant Sci.">
        <title>The Reference Genome of the Halophytic Plant Eutrema salsugineum.</title>
        <authorList>
            <person name="Yang R."/>
            <person name="Jarvis D.E."/>
            <person name="Chen H."/>
            <person name="Beilstein M.A."/>
            <person name="Grimwood J."/>
            <person name="Jenkins J."/>
            <person name="Shu S."/>
            <person name="Prochnik S."/>
            <person name="Xin M."/>
            <person name="Ma C."/>
            <person name="Schmutz J."/>
            <person name="Wing R.A."/>
            <person name="Mitchell-Olds T."/>
            <person name="Schumaker K.S."/>
            <person name="Wang X."/>
        </authorList>
    </citation>
    <scope>NUCLEOTIDE SEQUENCE [LARGE SCALE GENOMIC DNA]</scope>
</reference>
<dbReference type="PANTHER" id="PTHR31900:SF34">
    <property type="entry name" value="EMB|CAB62440.1-RELATED"/>
    <property type="match status" value="1"/>
</dbReference>
<keyword evidence="3" id="KW-1185">Reference proteome</keyword>
<dbReference type="InterPro" id="IPR050232">
    <property type="entry name" value="FBL13/AtMIF1-like"/>
</dbReference>
<accession>V4LP23</accession>
<dbReference type="SMART" id="SM00256">
    <property type="entry name" value="FBOX"/>
    <property type="match status" value="1"/>
</dbReference>
<evidence type="ECO:0000313" key="2">
    <source>
        <dbReference type="EMBL" id="ESQ45514.1"/>
    </source>
</evidence>
<gene>
    <name evidence="2" type="ORF">EUTSA_v10011064mg</name>
</gene>
<dbReference type="SMART" id="SM00579">
    <property type="entry name" value="FBD"/>
    <property type="match status" value="1"/>
</dbReference>
<dbReference type="Gene3D" id="3.80.10.10">
    <property type="entry name" value="Ribonuclease Inhibitor"/>
    <property type="match status" value="1"/>
</dbReference>
<dbReference type="Gramene" id="ESQ45514">
    <property type="protein sequence ID" value="ESQ45514"/>
    <property type="gene ID" value="EUTSA_v10011064mg"/>
</dbReference>
<organism evidence="2 3">
    <name type="scientific">Eutrema salsugineum</name>
    <name type="common">Saltwater cress</name>
    <name type="synonym">Sisymbrium salsugineum</name>
    <dbReference type="NCBI Taxonomy" id="72664"/>
    <lineage>
        <taxon>Eukaryota</taxon>
        <taxon>Viridiplantae</taxon>
        <taxon>Streptophyta</taxon>
        <taxon>Embryophyta</taxon>
        <taxon>Tracheophyta</taxon>
        <taxon>Spermatophyta</taxon>
        <taxon>Magnoliopsida</taxon>
        <taxon>eudicotyledons</taxon>
        <taxon>Gunneridae</taxon>
        <taxon>Pentapetalae</taxon>
        <taxon>rosids</taxon>
        <taxon>malvids</taxon>
        <taxon>Brassicales</taxon>
        <taxon>Brassicaceae</taxon>
        <taxon>Eutremeae</taxon>
        <taxon>Eutrema</taxon>
    </lineage>
</organism>
<dbReference type="CDD" id="cd22160">
    <property type="entry name" value="F-box_AtFBL13-like"/>
    <property type="match status" value="1"/>
</dbReference>
<feature type="non-terminal residue" evidence="2">
    <location>
        <position position="448"/>
    </location>
</feature>
<dbReference type="Pfam" id="PF24758">
    <property type="entry name" value="LRR_At5g56370"/>
    <property type="match status" value="1"/>
</dbReference>
<dbReference type="Gene3D" id="1.20.1280.50">
    <property type="match status" value="1"/>
</dbReference>
<protein>
    <recommendedName>
        <fullName evidence="1">F-box domain-containing protein</fullName>
    </recommendedName>
</protein>
<dbReference type="InterPro" id="IPR001810">
    <property type="entry name" value="F-box_dom"/>
</dbReference>
<proteinExistence type="predicted"/>
<dbReference type="InterPro" id="IPR032675">
    <property type="entry name" value="LRR_dom_sf"/>
</dbReference>
<dbReference type="STRING" id="72664.V4LP23"/>
<dbReference type="InterPro" id="IPR006566">
    <property type="entry name" value="FBD"/>
</dbReference>
<dbReference type="SUPFAM" id="SSF52047">
    <property type="entry name" value="RNI-like"/>
    <property type="match status" value="1"/>
</dbReference>
<dbReference type="InterPro" id="IPR053781">
    <property type="entry name" value="F-box_AtFBL13-like"/>
</dbReference>
<sequence length="448" mass="51990">MEQRCKIGGESLRNRNSVNEDRISELPEALLLEILSSLPTENVIATSVLSKRWRSLWKMVPKLEFDSKIHKSEHHRFSEIVCRSLLSHKAPVLESLSLVVRDKTEALDIGIWVGIAFSHHVRKFVLDLWNKGERLVKFPSVLCSCSNTLEVLILEDIIIDLPSRVCFKSLRELHLYYVEFKDDESVFNLLCGCPTLQDLVVFRHPNMDMVDTFTIAVPSLQRLTIEENNAVMREGGYVINAPSLKYLNIKGFSGLECFLVENAPELVEAKIIYVSEITYEKILESLTSAKRLSLRISPLEIKYPTGIIFYRLLYLELTTNESEWWNLLSLMLDGSPQLQNLKLIDSWPYRDKDCLVDWKWNQPKRVPECLLLHLETFVWTKYEWQREEEKEVAAYILKNARRLKKATISTKPIESKQLEKLEKRREMLNELASEVKASVSCQLVFEAD</sequence>
<name>V4LP23_EUTSA</name>
<dbReference type="PANTHER" id="PTHR31900">
    <property type="entry name" value="F-BOX/RNI SUPERFAMILY PROTEIN-RELATED"/>
    <property type="match status" value="1"/>
</dbReference>
<dbReference type="InterPro" id="IPR055411">
    <property type="entry name" value="LRR_FXL15/At3g58940/PEG3-like"/>
</dbReference>
<evidence type="ECO:0000313" key="3">
    <source>
        <dbReference type="Proteomes" id="UP000030689"/>
    </source>
</evidence>
<dbReference type="PROSITE" id="PS50181">
    <property type="entry name" value="FBOX"/>
    <property type="match status" value="1"/>
</dbReference>
<feature type="domain" description="F-box" evidence="1">
    <location>
        <begin position="20"/>
        <end position="56"/>
    </location>
</feature>
<dbReference type="eggNOG" id="ENOG502RYTW">
    <property type="taxonomic scope" value="Eukaryota"/>
</dbReference>
<dbReference type="OMA" id="NESEWWN"/>
<dbReference type="Pfam" id="PF00646">
    <property type="entry name" value="F-box"/>
    <property type="match status" value="1"/>
</dbReference>
<dbReference type="KEGG" id="eus:EUTSA_v10011064mg"/>
<dbReference type="EMBL" id="KI517435">
    <property type="protein sequence ID" value="ESQ45514.1"/>
    <property type="molecule type" value="Genomic_DNA"/>
</dbReference>